<feature type="chain" id="PRO_5041285087" description="HD domain-containing protein" evidence="1">
    <location>
        <begin position="27"/>
        <end position="253"/>
    </location>
</feature>
<evidence type="ECO:0000313" key="2">
    <source>
        <dbReference type="EMBL" id="KAK0642091.1"/>
    </source>
</evidence>
<keyword evidence="1" id="KW-0732">Signal</keyword>
<protein>
    <recommendedName>
        <fullName evidence="4">HD domain-containing protein</fullName>
    </recommendedName>
</protein>
<reference evidence="2" key="1">
    <citation type="submission" date="2023-06" db="EMBL/GenBank/DDBJ databases">
        <title>Genome-scale phylogeny and comparative genomics of the fungal order Sordariales.</title>
        <authorList>
            <consortium name="Lawrence Berkeley National Laboratory"/>
            <person name="Hensen N."/>
            <person name="Bonometti L."/>
            <person name="Westerberg I."/>
            <person name="Brannstrom I.O."/>
            <person name="Guillou S."/>
            <person name="Cros-Aarteil S."/>
            <person name="Calhoun S."/>
            <person name="Haridas S."/>
            <person name="Kuo A."/>
            <person name="Mondo S."/>
            <person name="Pangilinan J."/>
            <person name="Riley R."/>
            <person name="Labutti K."/>
            <person name="Andreopoulos B."/>
            <person name="Lipzen A."/>
            <person name="Chen C."/>
            <person name="Yanf M."/>
            <person name="Daum C."/>
            <person name="Ng V."/>
            <person name="Clum A."/>
            <person name="Steindorff A."/>
            <person name="Ohm R."/>
            <person name="Martin F."/>
            <person name="Silar P."/>
            <person name="Natvig D."/>
            <person name="Lalanne C."/>
            <person name="Gautier V."/>
            <person name="Ament-Velasquez S.L."/>
            <person name="Kruys A."/>
            <person name="Hutchinson M.I."/>
            <person name="Powell A.J."/>
            <person name="Barry K."/>
            <person name="Miller A.N."/>
            <person name="Grigoriev I.V."/>
            <person name="Debuchy R."/>
            <person name="Gladieux P."/>
            <person name="Thoren M.H."/>
            <person name="Johannesson H."/>
        </authorList>
    </citation>
    <scope>NUCLEOTIDE SEQUENCE</scope>
    <source>
        <strain evidence="2">SMH2532-1</strain>
    </source>
</reference>
<evidence type="ECO:0000313" key="3">
    <source>
        <dbReference type="Proteomes" id="UP001174936"/>
    </source>
</evidence>
<feature type="signal peptide" evidence="1">
    <location>
        <begin position="1"/>
        <end position="26"/>
    </location>
</feature>
<accession>A0AA39XXI5</accession>
<dbReference type="EMBL" id="JAULSV010000006">
    <property type="protein sequence ID" value="KAK0642091.1"/>
    <property type="molecule type" value="Genomic_DNA"/>
</dbReference>
<name>A0AA39XXI5_9PEZI</name>
<evidence type="ECO:0008006" key="4">
    <source>
        <dbReference type="Google" id="ProtNLM"/>
    </source>
</evidence>
<gene>
    <name evidence="2" type="ORF">B0T16DRAFT_439431</name>
</gene>
<keyword evidence="3" id="KW-1185">Reference proteome</keyword>
<organism evidence="2 3">
    <name type="scientific">Cercophora newfieldiana</name>
    <dbReference type="NCBI Taxonomy" id="92897"/>
    <lineage>
        <taxon>Eukaryota</taxon>
        <taxon>Fungi</taxon>
        <taxon>Dikarya</taxon>
        <taxon>Ascomycota</taxon>
        <taxon>Pezizomycotina</taxon>
        <taxon>Sordariomycetes</taxon>
        <taxon>Sordariomycetidae</taxon>
        <taxon>Sordariales</taxon>
        <taxon>Lasiosphaeriaceae</taxon>
        <taxon>Cercophora</taxon>
    </lineage>
</organism>
<dbReference type="AlphaFoldDB" id="A0AA39XXI5"/>
<evidence type="ECO:0000256" key="1">
    <source>
        <dbReference type="SAM" id="SignalP"/>
    </source>
</evidence>
<proteinExistence type="predicted"/>
<dbReference type="Proteomes" id="UP001174936">
    <property type="component" value="Unassembled WGS sequence"/>
</dbReference>
<comment type="caution">
    <text evidence="2">The sequence shown here is derived from an EMBL/GenBank/DDBJ whole genome shotgun (WGS) entry which is preliminary data.</text>
</comment>
<sequence length="253" mass="28173">MLVIPTLIFYLVLHLTSVSLPIFTAAAPHPSASLPHRTLAGISIIDTPIVRAAQAYAQLHCSPGTYNHVMRTWLSGVYHLSHNSTLASQVDLEVHALGLILHDLATHHDLNAEFVSRYRRFEVDSAVAAANFLRSYLQSHPEEKEADVFAIYWGNELEFSWGRPGGEKMGVTDEEYARVVKEFSREVGGGEGGGILEFVAWYCRFKPESTYRDTWMQPFGEMLVPGYSAVGHRLLDLNLAAAGVNVSKYLDRL</sequence>